<accession>A0A6I4I891</accession>
<organism evidence="1 2">
    <name type="scientific">Mucilaginibacter aquatilis</name>
    <dbReference type="NCBI Taxonomy" id="1517760"/>
    <lineage>
        <taxon>Bacteria</taxon>
        <taxon>Pseudomonadati</taxon>
        <taxon>Bacteroidota</taxon>
        <taxon>Sphingobacteriia</taxon>
        <taxon>Sphingobacteriales</taxon>
        <taxon>Sphingobacteriaceae</taxon>
        <taxon>Mucilaginibacter</taxon>
    </lineage>
</organism>
<keyword evidence="2" id="KW-1185">Reference proteome</keyword>
<dbReference type="InterPro" id="IPR025352">
    <property type="entry name" value="DUF4256"/>
</dbReference>
<evidence type="ECO:0000313" key="1">
    <source>
        <dbReference type="EMBL" id="MVN91341.1"/>
    </source>
</evidence>
<gene>
    <name evidence="1" type="ORF">GO816_09430</name>
</gene>
<dbReference type="Proteomes" id="UP000434850">
    <property type="component" value="Unassembled WGS sequence"/>
</dbReference>
<name>A0A6I4I891_9SPHI</name>
<reference evidence="1 2" key="1">
    <citation type="submission" date="2019-12" db="EMBL/GenBank/DDBJ databases">
        <title>Mucilaginibacter sp. HME9299 genome sequencing and assembly.</title>
        <authorList>
            <person name="Kang H."/>
            <person name="Kim H."/>
            <person name="Joh K."/>
        </authorList>
    </citation>
    <scope>NUCLEOTIDE SEQUENCE [LARGE SCALE GENOMIC DNA]</scope>
    <source>
        <strain evidence="1 2">HME9299</strain>
    </source>
</reference>
<dbReference type="RefSeq" id="WP_157541567.1">
    <property type="nucleotide sequence ID" value="NZ_WQLA01000003.1"/>
</dbReference>
<dbReference type="AlphaFoldDB" id="A0A6I4I891"/>
<protein>
    <submittedName>
        <fullName evidence="1">DUF4256 family protein</fullName>
    </submittedName>
</protein>
<proteinExistence type="predicted"/>
<dbReference type="Pfam" id="PF14066">
    <property type="entry name" value="DUF4256"/>
    <property type="match status" value="1"/>
</dbReference>
<dbReference type="OrthoDB" id="8442276at2"/>
<comment type="caution">
    <text evidence="1">The sequence shown here is derived from an EMBL/GenBank/DDBJ whole genome shotgun (WGS) entry which is preliminary data.</text>
</comment>
<dbReference type="EMBL" id="WQLA01000003">
    <property type="protein sequence ID" value="MVN91341.1"/>
    <property type="molecule type" value="Genomic_DNA"/>
</dbReference>
<evidence type="ECO:0000313" key="2">
    <source>
        <dbReference type="Proteomes" id="UP000434850"/>
    </source>
</evidence>
<sequence>MNIIFIDEKSALLAKLKLRFLQNMHRHNNLDWDFVESELNGNSAILSSVSQLEQTGGEPDVIIFNDDDYVYCDCSKESPCGRRSLCYDEQALSSRKEAKPQSSALAVASSMGVQLLDEYQYCKLQEFESFDTKTSSWLLTPPAIRDLGGAIFGDCRYNHVFIYHNGASSYYAARGFRAYVPLK</sequence>